<name>A0A820G1D2_9BILA</name>
<organism evidence="1 2">
    <name type="scientific">Adineta steineri</name>
    <dbReference type="NCBI Taxonomy" id="433720"/>
    <lineage>
        <taxon>Eukaryota</taxon>
        <taxon>Metazoa</taxon>
        <taxon>Spiralia</taxon>
        <taxon>Gnathifera</taxon>
        <taxon>Rotifera</taxon>
        <taxon>Eurotatoria</taxon>
        <taxon>Bdelloidea</taxon>
        <taxon>Adinetida</taxon>
        <taxon>Adinetidae</taxon>
        <taxon>Adineta</taxon>
    </lineage>
</organism>
<dbReference type="AlphaFoldDB" id="A0A820G1D2"/>
<evidence type="ECO:0000313" key="2">
    <source>
        <dbReference type="Proteomes" id="UP000663844"/>
    </source>
</evidence>
<sequence>MNRSRTTNVKDIAFHKQTKDNFQSI</sequence>
<gene>
    <name evidence="1" type="ORF">OXD698_LOCUS44475</name>
</gene>
<evidence type="ECO:0000313" key="1">
    <source>
        <dbReference type="EMBL" id="CAF4270323.1"/>
    </source>
</evidence>
<dbReference type="EMBL" id="CAJOAZ010013677">
    <property type="protein sequence ID" value="CAF4270323.1"/>
    <property type="molecule type" value="Genomic_DNA"/>
</dbReference>
<accession>A0A820G1D2</accession>
<dbReference type="Proteomes" id="UP000663844">
    <property type="component" value="Unassembled WGS sequence"/>
</dbReference>
<proteinExistence type="predicted"/>
<reference evidence="1" key="1">
    <citation type="submission" date="2021-02" db="EMBL/GenBank/DDBJ databases">
        <authorList>
            <person name="Nowell W R."/>
        </authorList>
    </citation>
    <scope>NUCLEOTIDE SEQUENCE</scope>
</reference>
<comment type="caution">
    <text evidence="1">The sequence shown here is derived from an EMBL/GenBank/DDBJ whole genome shotgun (WGS) entry which is preliminary data.</text>
</comment>
<protein>
    <submittedName>
        <fullName evidence="1">Uncharacterized protein</fullName>
    </submittedName>
</protein>